<sequence length="87" mass="9508">MCILPLQSPEANVPFSVGHQSRPYPSVRCPLKVNNGFTPPSESLDSSSESISFMPCKFDIFITRRLFTCALAAWVPATSTPVGNFKS</sequence>
<comment type="caution">
    <text evidence="1">The sequence shown here is derived from an EMBL/GenBank/DDBJ whole genome shotgun (WGS) entry which is preliminary data.</text>
</comment>
<protein>
    <submittedName>
        <fullName evidence="1">Uncharacterized protein</fullName>
    </submittedName>
</protein>
<dbReference type="Proteomes" id="UP001607303">
    <property type="component" value="Unassembled WGS sequence"/>
</dbReference>
<name>A0ABD2C2L6_VESMC</name>
<gene>
    <name evidence="1" type="ORF">V1477_010673</name>
</gene>
<keyword evidence="2" id="KW-1185">Reference proteome</keyword>
<accession>A0ABD2C2L6</accession>
<evidence type="ECO:0000313" key="2">
    <source>
        <dbReference type="Proteomes" id="UP001607303"/>
    </source>
</evidence>
<reference evidence="1 2" key="1">
    <citation type="journal article" date="2024" name="Ann. Entomol. Soc. Am.">
        <title>Genomic analyses of the southern and eastern yellowjacket wasps (Hymenoptera: Vespidae) reveal evolutionary signatures of social life.</title>
        <authorList>
            <person name="Catto M.A."/>
            <person name="Caine P.B."/>
            <person name="Orr S.E."/>
            <person name="Hunt B.G."/>
            <person name="Goodisman M.A.D."/>
        </authorList>
    </citation>
    <scope>NUCLEOTIDE SEQUENCE [LARGE SCALE GENOMIC DNA]</scope>
    <source>
        <strain evidence="1">232</strain>
        <tissue evidence="1">Head and thorax</tissue>
    </source>
</reference>
<dbReference type="AlphaFoldDB" id="A0ABD2C2L6"/>
<organism evidence="1 2">
    <name type="scientific">Vespula maculifrons</name>
    <name type="common">Eastern yellow jacket</name>
    <name type="synonym">Wasp</name>
    <dbReference type="NCBI Taxonomy" id="7453"/>
    <lineage>
        <taxon>Eukaryota</taxon>
        <taxon>Metazoa</taxon>
        <taxon>Ecdysozoa</taxon>
        <taxon>Arthropoda</taxon>
        <taxon>Hexapoda</taxon>
        <taxon>Insecta</taxon>
        <taxon>Pterygota</taxon>
        <taxon>Neoptera</taxon>
        <taxon>Endopterygota</taxon>
        <taxon>Hymenoptera</taxon>
        <taxon>Apocrita</taxon>
        <taxon>Aculeata</taxon>
        <taxon>Vespoidea</taxon>
        <taxon>Vespidae</taxon>
        <taxon>Vespinae</taxon>
        <taxon>Vespula</taxon>
    </lineage>
</organism>
<dbReference type="EMBL" id="JAYRBN010000061">
    <property type="protein sequence ID" value="KAL2739284.1"/>
    <property type="molecule type" value="Genomic_DNA"/>
</dbReference>
<evidence type="ECO:0000313" key="1">
    <source>
        <dbReference type="EMBL" id="KAL2739284.1"/>
    </source>
</evidence>
<proteinExistence type="predicted"/>